<evidence type="ECO:0000256" key="2">
    <source>
        <dbReference type="ARBA" id="ARBA00022448"/>
    </source>
</evidence>
<dbReference type="PROSITE" id="PS50850">
    <property type="entry name" value="MFS"/>
    <property type="match status" value="1"/>
</dbReference>
<dbReference type="KEGG" id="nano:G5V58_05715"/>
<accession>A0A6G6WAF7</accession>
<reference evidence="9 10" key="1">
    <citation type="submission" date="2020-02" db="EMBL/GenBank/DDBJ databases">
        <title>Full genome sequence of Nocardioides sp. R-3366.</title>
        <authorList>
            <person name="Im W.-T."/>
        </authorList>
    </citation>
    <scope>NUCLEOTIDE SEQUENCE [LARGE SCALE GENOMIC DNA]</scope>
    <source>
        <strain evidence="9 10">R-3366</strain>
    </source>
</reference>
<keyword evidence="4 7" id="KW-0812">Transmembrane</keyword>
<evidence type="ECO:0000256" key="4">
    <source>
        <dbReference type="ARBA" id="ARBA00022692"/>
    </source>
</evidence>
<gene>
    <name evidence="9" type="ORF">G5V58_05715</name>
</gene>
<feature type="transmembrane region" description="Helical" evidence="7">
    <location>
        <begin position="228"/>
        <end position="250"/>
    </location>
</feature>
<keyword evidence="10" id="KW-1185">Reference proteome</keyword>
<comment type="subcellular location">
    <subcellularLocation>
        <location evidence="1">Cell membrane</location>
        <topology evidence="1">Multi-pass membrane protein</topology>
    </subcellularLocation>
</comment>
<evidence type="ECO:0000256" key="1">
    <source>
        <dbReference type="ARBA" id="ARBA00004651"/>
    </source>
</evidence>
<evidence type="ECO:0000256" key="3">
    <source>
        <dbReference type="ARBA" id="ARBA00022475"/>
    </source>
</evidence>
<keyword evidence="6 7" id="KW-0472">Membrane</keyword>
<evidence type="ECO:0000256" key="7">
    <source>
        <dbReference type="SAM" id="Phobius"/>
    </source>
</evidence>
<evidence type="ECO:0000313" key="10">
    <source>
        <dbReference type="Proteomes" id="UP000502996"/>
    </source>
</evidence>
<dbReference type="EMBL" id="CP049257">
    <property type="protein sequence ID" value="QIG42331.1"/>
    <property type="molecule type" value="Genomic_DNA"/>
</dbReference>
<keyword evidence="2" id="KW-0813">Transport</keyword>
<feature type="transmembrane region" description="Helical" evidence="7">
    <location>
        <begin position="262"/>
        <end position="283"/>
    </location>
</feature>
<dbReference type="InterPro" id="IPR020846">
    <property type="entry name" value="MFS_dom"/>
</dbReference>
<organism evidence="9 10">
    <name type="scientific">Nocardioides anomalus</name>
    <dbReference type="NCBI Taxonomy" id="2712223"/>
    <lineage>
        <taxon>Bacteria</taxon>
        <taxon>Bacillati</taxon>
        <taxon>Actinomycetota</taxon>
        <taxon>Actinomycetes</taxon>
        <taxon>Propionibacteriales</taxon>
        <taxon>Nocardioidaceae</taxon>
        <taxon>Nocardioides</taxon>
    </lineage>
</organism>
<dbReference type="Proteomes" id="UP000502996">
    <property type="component" value="Chromosome"/>
</dbReference>
<dbReference type="AlphaFoldDB" id="A0A6G6WAF7"/>
<dbReference type="Pfam" id="PF05977">
    <property type="entry name" value="MFS_3"/>
    <property type="match status" value="1"/>
</dbReference>
<evidence type="ECO:0000259" key="8">
    <source>
        <dbReference type="PROSITE" id="PS50850"/>
    </source>
</evidence>
<dbReference type="Gene3D" id="1.20.1250.20">
    <property type="entry name" value="MFS general substrate transporter like domains"/>
    <property type="match status" value="1"/>
</dbReference>
<dbReference type="RefSeq" id="WP_165229644.1">
    <property type="nucleotide sequence ID" value="NZ_CP049257.1"/>
</dbReference>
<dbReference type="PANTHER" id="PTHR23513">
    <property type="entry name" value="INTEGRAL MEMBRANE EFFLUX PROTEIN-RELATED"/>
    <property type="match status" value="1"/>
</dbReference>
<keyword evidence="3" id="KW-1003">Cell membrane</keyword>
<dbReference type="GO" id="GO:0005886">
    <property type="term" value="C:plasma membrane"/>
    <property type="evidence" value="ECO:0007669"/>
    <property type="project" value="UniProtKB-SubCell"/>
</dbReference>
<evidence type="ECO:0000313" key="9">
    <source>
        <dbReference type="EMBL" id="QIG42331.1"/>
    </source>
</evidence>
<dbReference type="CDD" id="cd06173">
    <property type="entry name" value="MFS_MefA_like"/>
    <property type="match status" value="1"/>
</dbReference>
<name>A0A6G6WAF7_9ACTN</name>
<feature type="transmembrane region" description="Helical" evidence="7">
    <location>
        <begin position="382"/>
        <end position="400"/>
    </location>
</feature>
<feature type="transmembrane region" description="Helical" evidence="7">
    <location>
        <begin position="174"/>
        <end position="192"/>
    </location>
</feature>
<dbReference type="InterPro" id="IPR010290">
    <property type="entry name" value="TM_effector"/>
</dbReference>
<feature type="transmembrane region" description="Helical" evidence="7">
    <location>
        <begin position="50"/>
        <end position="70"/>
    </location>
</feature>
<dbReference type="GO" id="GO:0022857">
    <property type="term" value="F:transmembrane transporter activity"/>
    <property type="evidence" value="ECO:0007669"/>
    <property type="project" value="InterPro"/>
</dbReference>
<protein>
    <submittedName>
        <fullName evidence="9">MFS transporter</fullName>
    </submittedName>
</protein>
<feature type="domain" description="Major facilitator superfamily (MFS) profile" evidence="8">
    <location>
        <begin position="1"/>
        <end position="404"/>
    </location>
</feature>
<feature type="transmembrane region" description="Helical" evidence="7">
    <location>
        <begin position="146"/>
        <end position="168"/>
    </location>
</feature>
<proteinExistence type="predicted"/>
<evidence type="ECO:0000256" key="5">
    <source>
        <dbReference type="ARBA" id="ARBA00022989"/>
    </source>
</evidence>
<dbReference type="InterPro" id="IPR036259">
    <property type="entry name" value="MFS_trans_sf"/>
</dbReference>
<dbReference type="SUPFAM" id="SSF103473">
    <property type="entry name" value="MFS general substrate transporter"/>
    <property type="match status" value="1"/>
</dbReference>
<evidence type="ECO:0000256" key="6">
    <source>
        <dbReference type="ARBA" id="ARBA00023136"/>
    </source>
</evidence>
<keyword evidence="5 7" id="KW-1133">Transmembrane helix</keyword>
<feature type="transmembrane region" description="Helical" evidence="7">
    <location>
        <begin position="358"/>
        <end position="376"/>
    </location>
</feature>
<dbReference type="PANTHER" id="PTHR23513:SF6">
    <property type="entry name" value="MAJOR FACILITATOR SUPERFAMILY ASSOCIATED DOMAIN-CONTAINING PROTEIN"/>
    <property type="match status" value="1"/>
</dbReference>
<sequence>MSRLVDVLVPPRLGTGFRWLLASSWTSNIGDGISLAAGPLLVASQTDSEFLVALAALLQWAPPMVFGLWAGALTDRLDRRRIIIVGYLLRFAVVALLAAALAFDAATIVLVLVAMFLLGSAKVFVDNAASTLTPMLVDRADLPVANARITTGIITFSTLVGPPIGAFLFTAGRAVPFVTEVLVGLLAVLLIGQLRLPAHGREATADRRVWHDIVEGVRWTVHHPAVRTLVLTILIFNVTFGAAWSVLVLYATEHLGLGSVGFGLITTVQAVGGLLGTFGYGWLTRRLSMGDLMRIGLVIETLTHLVLAVTTSAYVAMPVFFVFGAHAFIWGTTSLTIRQRAVPTELQGRVGSVNALGTYGGLVVGAGIGGVLAQHWGVTAPFWFAFAGSAVFVVVIWGQLHHLAHSDEGRPLDAPAAPAEPH</sequence>